<evidence type="ECO:0000256" key="3">
    <source>
        <dbReference type="RuleBase" id="RU361235"/>
    </source>
</evidence>
<evidence type="ECO:0000259" key="4">
    <source>
        <dbReference type="Pfam" id="PF00135"/>
    </source>
</evidence>
<evidence type="ECO:0000256" key="1">
    <source>
        <dbReference type="ARBA" id="ARBA00005964"/>
    </source>
</evidence>
<dbReference type="Proteomes" id="UP000571554">
    <property type="component" value="Unassembled WGS sequence"/>
</dbReference>
<dbReference type="GO" id="GO:0016787">
    <property type="term" value="F:hydrolase activity"/>
    <property type="evidence" value="ECO:0007669"/>
    <property type="project" value="UniProtKB-KW"/>
</dbReference>
<comment type="caution">
    <text evidence="5">The sequence shown here is derived from an EMBL/GenBank/DDBJ whole genome shotgun (WGS) entry which is preliminary data.</text>
</comment>
<gene>
    <name evidence="5" type="ORF">F4827_005585</name>
</gene>
<keyword evidence="6" id="KW-1185">Reference proteome</keyword>
<dbReference type="InterPro" id="IPR019826">
    <property type="entry name" value="Carboxylesterase_B_AS"/>
</dbReference>
<feature type="domain" description="Carboxylesterase type B" evidence="4">
    <location>
        <begin position="54"/>
        <end position="538"/>
    </location>
</feature>
<dbReference type="InterPro" id="IPR050309">
    <property type="entry name" value="Type-B_Carboxylest/Lipase"/>
</dbReference>
<dbReference type="Pfam" id="PF00135">
    <property type="entry name" value="COesterase"/>
    <property type="match status" value="1"/>
</dbReference>
<comment type="similarity">
    <text evidence="1 3">Belongs to the type-B carboxylesterase/lipase family.</text>
</comment>
<dbReference type="AlphaFoldDB" id="A0A7W9U4G3"/>
<dbReference type="PANTHER" id="PTHR11559">
    <property type="entry name" value="CARBOXYLESTERASE"/>
    <property type="match status" value="1"/>
</dbReference>
<dbReference type="SUPFAM" id="SSF53474">
    <property type="entry name" value="alpha/beta-Hydrolases"/>
    <property type="match status" value="1"/>
</dbReference>
<dbReference type="PROSITE" id="PS00122">
    <property type="entry name" value="CARBOXYLESTERASE_B_1"/>
    <property type="match status" value="1"/>
</dbReference>
<organism evidence="5 6">
    <name type="scientific">Paraburkholderia bannensis</name>
    <dbReference type="NCBI Taxonomy" id="765414"/>
    <lineage>
        <taxon>Bacteria</taxon>
        <taxon>Pseudomonadati</taxon>
        <taxon>Pseudomonadota</taxon>
        <taxon>Betaproteobacteria</taxon>
        <taxon>Burkholderiales</taxon>
        <taxon>Burkholderiaceae</taxon>
        <taxon>Paraburkholderia</taxon>
    </lineage>
</organism>
<dbReference type="InterPro" id="IPR019819">
    <property type="entry name" value="Carboxylesterase_B_CS"/>
</dbReference>
<sequence length="571" mass="59906">MNARRHIASKKTKLRSVLTQDGSMRVAALFVSSTLAVVLAACGGSGSSVSSDPTIAATADGAVQGSASNGVIAFKGIPFAAPPVGGLRWRPPQPVTAWSGVRQTTSFVHDCMQTSGPNSGLTVTPSEDCLYLNVWRPQNSSAKNLPVMVWIYGGAYVIGGTSMLAYDGTQFAKEGVVIVTVNYRLGRFGFFAHPSLTAAAAQSGELLANYGYMDQIAALKWIQRNIANFGGDPANVTLFGESAGGESVHNLLTSPQASGLFAKAIIESGNGRVNQYYGRTLSRNAKTVGASAEEQGSAFAGGFGINGSDAGSLQALRALSADQVLDGLDVTSLNSAHSLATFSGGSIIDGKLVVDEPENQYKAGQFAKVPLLLGVNSADLGFATGGLTTKEQAYAIFGAQNLSTAAAAFDPSGTASVSSVENQIARDITMDEPARFVARTFTSRGLPTYLYRFSYVAQSIRSKVSGATHAAEIPYVFDTLSTAYATAVTSQDEQVARNMIAYWAAFAKSGNPSDAGLTAWPVYNAGLDNQLEFTSAGTLQVDQPNPLKAQLDLVEPLNDTNQTVNRQYQSQ</sequence>
<dbReference type="InterPro" id="IPR029058">
    <property type="entry name" value="AB_hydrolase_fold"/>
</dbReference>
<keyword evidence="2 3" id="KW-0378">Hydrolase</keyword>
<name>A0A7W9U4G3_9BURK</name>
<dbReference type="EMBL" id="JACHBW010000019">
    <property type="protein sequence ID" value="MBB6105715.1"/>
    <property type="molecule type" value="Genomic_DNA"/>
</dbReference>
<evidence type="ECO:0000256" key="2">
    <source>
        <dbReference type="ARBA" id="ARBA00022801"/>
    </source>
</evidence>
<protein>
    <recommendedName>
        <fullName evidence="3">Carboxylic ester hydrolase</fullName>
        <ecNumber evidence="3">3.1.1.-</ecNumber>
    </recommendedName>
</protein>
<evidence type="ECO:0000313" key="6">
    <source>
        <dbReference type="Proteomes" id="UP000571554"/>
    </source>
</evidence>
<dbReference type="Gene3D" id="3.40.50.1820">
    <property type="entry name" value="alpha/beta hydrolase"/>
    <property type="match status" value="1"/>
</dbReference>
<evidence type="ECO:0000313" key="5">
    <source>
        <dbReference type="EMBL" id="MBB6105715.1"/>
    </source>
</evidence>
<dbReference type="InterPro" id="IPR002018">
    <property type="entry name" value="CarbesteraseB"/>
</dbReference>
<dbReference type="RefSeq" id="WP_183729910.1">
    <property type="nucleotide sequence ID" value="NZ_JACHBW010000019.1"/>
</dbReference>
<dbReference type="PROSITE" id="PS00941">
    <property type="entry name" value="CARBOXYLESTERASE_B_2"/>
    <property type="match status" value="1"/>
</dbReference>
<dbReference type="EC" id="3.1.1.-" evidence="3"/>
<accession>A0A7W9U4G3</accession>
<reference evidence="5 6" key="1">
    <citation type="submission" date="2020-08" db="EMBL/GenBank/DDBJ databases">
        <title>Above-ground endophytic microbial communities from plants in different locations in the United States.</title>
        <authorList>
            <person name="Frank C."/>
        </authorList>
    </citation>
    <scope>NUCLEOTIDE SEQUENCE [LARGE SCALE GENOMIC DNA]</scope>
    <source>
        <strain evidence="5 6">WP4_2_2</strain>
    </source>
</reference>
<proteinExistence type="inferred from homology"/>